<dbReference type="Proteomes" id="UP000314294">
    <property type="component" value="Unassembled WGS sequence"/>
</dbReference>
<reference evidence="2 3" key="1">
    <citation type="submission" date="2019-03" db="EMBL/GenBank/DDBJ databases">
        <title>First draft genome of Liparis tanakae, snailfish: a comprehensive survey of snailfish specific genes.</title>
        <authorList>
            <person name="Kim W."/>
            <person name="Song I."/>
            <person name="Jeong J.-H."/>
            <person name="Kim D."/>
            <person name="Kim S."/>
            <person name="Ryu S."/>
            <person name="Song J.Y."/>
            <person name="Lee S.K."/>
        </authorList>
    </citation>
    <scope>NUCLEOTIDE SEQUENCE [LARGE SCALE GENOMIC DNA]</scope>
    <source>
        <tissue evidence="2">Muscle</tissue>
    </source>
</reference>
<feature type="compositionally biased region" description="Basic and acidic residues" evidence="1">
    <location>
        <begin position="14"/>
        <end position="35"/>
    </location>
</feature>
<comment type="caution">
    <text evidence="2">The sequence shown here is derived from an EMBL/GenBank/DDBJ whole genome shotgun (WGS) entry which is preliminary data.</text>
</comment>
<accession>A0A4Z2EDQ3</accession>
<dbReference type="AlphaFoldDB" id="A0A4Z2EDQ3"/>
<organism evidence="2 3">
    <name type="scientific">Liparis tanakae</name>
    <name type="common">Tanaka's snailfish</name>
    <dbReference type="NCBI Taxonomy" id="230148"/>
    <lineage>
        <taxon>Eukaryota</taxon>
        <taxon>Metazoa</taxon>
        <taxon>Chordata</taxon>
        <taxon>Craniata</taxon>
        <taxon>Vertebrata</taxon>
        <taxon>Euteleostomi</taxon>
        <taxon>Actinopterygii</taxon>
        <taxon>Neopterygii</taxon>
        <taxon>Teleostei</taxon>
        <taxon>Neoteleostei</taxon>
        <taxon>Acanthomorphata</taxon>
        <taxon>Eupercaria</taxon>
        <taxon>Perciformes</taxon>
        <taxon>Cottioidei</taxon>
        <taxon>Cottales</taxon>
        <taxon>Liparidae</taxon>
        <taxon>Liparis</taxon>
    </lineage>
</organism>
<sequence>MEVKHRGNKVRRTYRTEQREVQRGQHEGHGHREEGPAGTRRGSGGQRVRGSEGQELKAHNDNEAESIDSIFTERRE</sequence>
<name>A0A4Z2EDQ3_9TELE</name>
<feature type="compositionally biased region" description="Basic residues" evidence="1">
    <location>
        <begin position="1"/>
        <end position="13"/>
    </location>
</feature>
<evidence type="ECO:0000256" key="1">
    <source>
        <dbReference type="SAM" id="MobiDB-lite"/>
    </source>
</evidence>
<gene>
    <name evidence="2" type="ORF">EYF80_062976</name>
</gene>
<protein>
    <submittedName>
        <fullName evidence="2">Uncharacterized protein</fullName>
    </submittedName>
</protein>
<proteinExistence type="predicted"/>
<dbReference type="PROSITE" id="PS50096">
    <property type="entry name" value="IQ"/>
    <property type="match status" value="1"/>
</dbReference>
<evidence type="ECO:0000313" key="2">
    <source>
        <dbReference type="EMBL" id="TNN26881.1"/>
    </source>
</evidence>
<keyword evidence="3" id="KW-1185">Reference proteome</keyword>
<feature type="compositionally biased region" description="Basic and acidic residues" evidence="1">
    <location>
        <begin position="49"/>
        <end position="62"/>
    </location>
</feature>
<dbReference type="EMBL" id="SRLO01009318">
    <property type="protein sequence ID" value="TNN26881.1"/>
    <property type="molecule type" value="Genomic_DNA"/>
</dbReference>
<evidence type="ECO:0000313" key="3">
    <source>
        <dbReference type="Proteomes" id="UP000314294"/>
    </source>
</evidence>
<feature type="region of interest" description="Disordered" evidence="1">
    <location>
        <begin position="1"/>
        <end position="76"/>
    </location>
</feature>